<dbReference type="RefSeq" id="WP_268752613.1">
    <property type="nucleotide sequence ID" value="NZ_JAPRFQ010000003.1"/>
</dbReference>
<dbReference type="InterPro" id="IPR045057">
    <property type="entry name" value="Gcn5-rel_NAT"/>
</dbReference>
<dbReference type="Proteomes" id="UP001146670">
    <property type="component" value="Unassembled WGS sequence"/>
</dbReference>
<dbReference type="PANTHER" id="PTHR31435:SF10">
    <property type="entry name" value="BSR4717 PROTEIN"/>
    <property type="match status" value="1"/>
</dbReference>
<dbReference type="AlphaFoldDB" id="A0A9X3JDY4"/>
<dbReference type="EMBL" id="JAPRFR010000003">
    <property type="protein sequence ID" value="MCZ0726283.1"/>
    <property type="molecule type" value="Genomic_DNA"/>
</dbReference>
<feature type="domain" description="N-acetyltransferase" evidence="2">
    <location>
        <begin position="4"/>
        <end position="91"/>
    </location>
</feature>
<dbReference type="InterPro" id="IPR000182">
    <property type="entry name" value="GNAT_dom"/>
</dbReference>
<reference evidence="3" key="1">
    <citation type="submission" date="2022-12" db="EMBL/GenBank/DDBJ databases">
        <title>Description and comparative metabolic analysis of Aerococcus sp. nov., isolated from the feces of a pig.</title>
        <authorList>
            <person name="Chang Y.-H."/>
        </authorList>
    </citation>
    <scope>NUCLEOTIDE SEQUENCE</scope>
    <source>
        <strain evidence="3">YH-aer222</strain>
    </source>
</reference>
<proteinExistence type="predicted"/>
<dbReference type="CDD" id="cd04301">
    <property type="entry name" value="NAT_SF"/>
    <property type="match status" value="1"/>
</dbReference>
<dbReference type="SUPFAM" id="SSF55729">
    <property type="entry name" value="Acyl-CoA N-acyltransferases (Nat)"/>
    <property type="match status" value="1"/>
</dbReference>
<gene>
    <name evidence="3" type="ORF">OW157_06910</name>
</gene>
<dbReference type="PANTHER" id="PTHR31435">
    <property type="entry name" value="PROTEIN NATD1"/>
    <property type="match status" value="1"/>
</dbReference>
<evidence type="ECO:0000259" key="2">
    <source>
        <dbReference type="PROSITE" id="PS51729"/>
    </source>
</evidence>
<evidence type="ECO:0000259" key="1">
    <source>
        <dbReference type="PROSITE" id="PS51186"/>
    </source>
</evidence>
<dbReference type="PROSITE" id="PS51186">
    <property type="entry name" value="GNAT"/>
    <property type="match status" value="1"/>
</dbReference>
<dbReference type="Pfam" id="PF14542">
    <property type="entry name" value="Acetyltransf_CG"/>
    <property type="match status" value="1"/>
</dbReference>
<accession>A0A9X3JDY4</accession>
<dbReference type="InterPro" id="IPR031165">
    <property type="entry name" value="GNAT_YJDJ"/>
</dbReference>
<dbReference type="PROSITE" id="PS51729">
    <property type="entry name" value="GNAT_YJDJ"/>
    <property type="match status" value="1"/>
</dbReference>
<dbReference type="Gene3D" id="3.40.630.30">
    <property type="match status" value="1"/>
</dbReference>
<protein>
    <submittedName>
        <fullName evidence="3">GNAT family N-acetyltransferase</fullName>
    </submittedName>
</protein>
<dbReference type="GO" id="GO:0016747">
    <property type="term" value="F:acyltransferase activity, transferring groups other than amino-acyl groups"/>
    <property type="evidence" value="ECO:0007669"/>
    <property type="project" value="InterPro"/>
</dbReference>
<organism evidence="3 4">
    <name type="scientific">Aerococcus kribbianus</name>
    <dbReference type="NCBI Taxonomy" id="2999064"/>
    <lineage>
        <taxon>Bacteria</taxon>
        <taxon>Bacillati</taxon>
        <taxon>Bacillota</taxon>
        <taxon>Bacilli</taxon>
        <taxon>Lactobacillales</taxon>
        <taxon>Aerococcaceae</taxon>
        <taxon>Aerococcus</taxon>
    </lineage>
</organism>
<comment type="caution">
    <text evidence="3">The sequence shown here is derived from an EMBL/GenBank/DDBJ whole genome shotgun (WGS) entry which is preliminary data.</text>
</comment>
<name>A0A9X3JDY4_9LACT</name>
<evidence type="ECO:0000313" key="4">
    <source>
        <dbReference type="Proteomes" id="UP001146670"/>
    </source>
</evidence>
<evidence type="ECO:0000313" key="3">
    <source>
        <dbReference type="EMBL" id="MCZ0726283.1"/>
    </source>
</evidence>
<dbReference type="InterPro" id="IPR016181">
    <property type="entry name" value="Acyl_CoA_acyltransferase"/>
</dbReference>
<sequence>MTADFTKQGNAYVLLNDDEEMIAEITYQDKGDYVVADHTFVDPSLRGQGMAEKLLDHLVAEMAKEDKKIKALCPYVVDKFAKEPEKYDAINYDKN</sequence>
<feature type="domain" description="N-acetyltransferase" evidence="1">
    <location>
        <begin position="1"/>
        <end position="95"/>
    </location>
</feature>
<keyword evidence="4" id="KW-1185">Reference proteome</keyword>